<organism evidence="6 7">
    <name type="scientific">Ramlibacter ginsenosidimutans</name>
    <dbReference type="NCBI Taxonomy" id="502333"/>
    <lineage>
        <taxon>Bacteria</taxon>
        <taxon>Pseudomonadati</taxon>
        <taxon>Pseudomonadota</taxon>
        <taxon>Betaproteobacteria</taxon>
        <taxon>Burkholderiales</taxon>
        <taxon>Comamonadaceae</taxon>
        <taxon>Ramlibacter</taxon>
    </lineage>
</organism>
<evidence type="ECO:0000313" key="6">
    <source>
        <dbReference type="EMBL" id="MBK6007554.1"/>
    </source>
</evidence>
<dbReference type="GO" id="GO:0003700">
    <property type="term" value="F:DNA-binding transcription factor activity"/>
    <property type="evidence" value="ECO:0007669"/>
    <property type="project" value="TreeGrafter"/>
</dbReference>
<evidence type="ECO:0000256" key="3">
    <source>
        <dbReference type="ARBA" id="ARBA00023163"/>
    </source>
</evidence>
<dbReference type="PROSITE" id="PS51077">
    <property type="entry name" value="HTH_ICLR"/>
    <property type="match status" value="1"/>
</dbReference>
<dbReference type="FunFam" id="1.10.10.10:FF:000056">
    <property type="entry name" value="IclR family transcriptional regulator"/>
    <property type="match status" value="1"/>
</dbReference>
<evidence type="ECO:0000259" key="5">
    <source>
        <dbReference type="PROSITE" id="PS51078"/>
    </source>
</evidence>
<name>A0A934TUA4_9BURK</name>
<dbReference type="SUPFAM" id="SSF55781">
    <property type="entry name" value="GAF domain-like"/>
    <property type="match status" value="1"/>
</dbReference>
<dbReference type="Pfam" id="PF01614">
    <property type="entry name" value="IclR_C"/>
    <property type="match status" value="1"/>
</dbReference>
<keyword evidence="3" id="KW-0804">Transcription</keyword>
<dbReference type="InterPro" id="IPR036390">
    <property type="entry name" value="WH_DNA-bd_sf"/>
</dbReference>
<protein>
    <submittedName>
        <fullName evidence="6">IclR family transcriptional regulator</fullName>
    </submittedName>
</protein>
<dbReference type="SMART" id="SM00346">
    <property type="entry name" value="HTH_ICLR"/>
    <property type="match status" value="1"/>
</dbReference>
<dbReference type="InterPro" id="IPR014757">
    <property type="entry name" value="Tscrpt_reg_IclR_C"/>
</dbReference>
<dbReference type="Gene3D" id="1.10.10.10">
    <property type="entry name" value="Winged helix-like DNA-binding domain superfamily/Winged helix DNA-binding domain"/>
    <property type="match status" value="1"/>
</dbReference>
<dbReference type="InterPro" id="IPR005471">
    <property type="entry name" value="Tscrpt_reg_IclR_N"/>
</dbReference>
<dbReference type="InterPro" id="IPR036388">
    <property type="entry name" value="WH-like_DNA-bd_sf"/>
</dbReference>
<dbReference type="AlphaFoldDB" id="A0A934TUA4"/>
<reference evidence="6" key="1">
    <citation type="journal article" date="2012" name="J. Microbiol. Biotechnol.">
        <title>Ramlibacter ginsenosidimutans sp. nov., with ginsenoside-converting activity.</title>
        <authorList>
            <person name="Wang L."/>
            <person name="An D.S."/>
            <person name="Kim S.G."/>
            <person name="Jin F.X."/>
            <person name="Kim S.C."/>
            <person name="Lee S.T."/>
            <person name="Im W.T."/>
        </authorList>
    </citation>
    <scope>NUCLEOTIDE SEQUENCE</scope>
    <source>
        <strain evidence="6">KACC 17527</strain>
    </source>
</reference>
<dbReference type="GO" id="GO:0003677">
    <property type="term" value="F:DNA binding"/>
    <property type="evidence" value="ECO:0007669"/>
    <property type="project" value="UniProtKB-KW"/>
</dbReference>
<dbReference type="Gene3D" id="3.30.450.40">
    <property type="match status" value="1"/>
</dbReference>
<keyword evidence="1" id="KW-0805">Transcription regulation</keyword>
<proteinExistence type="predicted"/>
<evidence type="ECO:0000259" key="4">
    <source>
        <dbReference type="PROSITE" id="PS51077"/>
    </source>
</evidence>
<keyword evidence="7" id="KW-1185">Reference proteome</keyword>
<dbReference type="PROSITE" id="PS51078">
    <property type="entry name" value="ICLR_ED"/>
    <property type="match status" value="1"/>
</dbReference>
<evidence type="ECO:0000256" key="1">
    <source>
        <dbReference type="ARBA" id="ARBA00023015"/>
    </source>
</evidence>
<feature type="domain" description="HTH iclR-type" evidence="4">
    <location>
        <begin position="12"/>
        <end position="73"/>
    </location>
</feature>
<feature type="domain" description="IclR-ED" evidence="5">
    <location>
        <begin position="74"/>
        <end position="257"/>
    </location>
</feature>
<dbReference type="Pfam" id="PF09339">
    <property type="entry name" value="HTH_IclR"/>
    <property type="match status" value="1"/>
</dbReference>
<dbReference type="SUPFAM" id="SSF46785">
    <property type="entry name" value="Winged helix' DNA-binding domain"/>
    <property type="match status" value="1"/>
</dbReference>
<dbReference type="PANTHER" id="PTHR30136:SF33">
    <property type="entry name" value="TRANSCRIPTIONAL REGULATORY PROTEIN"/>
    <property type="match status" value="1"/>
</dbReference>
<gene>
    <name evidence="6" type="ORF">JJB11_15755</name>
</gene>
<accession>A0A934TUA4</accession>
<sequence>MAHTEVAAREEVSALARGLAVLRTLADAAGPLSNRELAERTGIPKATVSRLAATLQSAGFLRQASDDRYALGAAALHLGNAYLRSFDFRQQARLHLAELAEAAGANVHLGVRDGLDIVLIDTLRPRTALILSRMDVGSRMAIATSAVGRAWLAALAPDQRAQLLQELRAASGAQWAQVQERLDAALAEHARVGYCTSFGEWHQDINALGFSLRGPRGELYGVSVGGPAYLLPRELMLEKIAPRVLQVQKAIEREAGLA</sequence>
<dbReference type="InterPro" id="IPR029016">
    <property type="entry name" value="GAF-like_dom_sf"/>
</dbReference>
<dbReference type="Proteomes" id="UP000630528">
    <property type="component" value="Unassembled WGS sequence"/>
</dbReference>
<evidence type="ECO:0000256" key="2">
    <source>
        <dbReference type="ARBA" id="ARBA00023125"/>
    </source>
</evidence>
<reference evidence="6" key="2">
    <citation type="submission" date="2021-01" db="EMBL/GenBank/DDBJ databases">
        <authorList>
            <person name="Kang M."/>
        </authorList>
    </citation>
    <scope>NUCLEOTIDE SEQUENCE</scope>
    <source>
        <strain evidence="6">KACC 17527</strain>
    </source>
</reference>
<keyword evidence="2" id="KW-0238">DNA-binding</keyword>
<comment type="caution">
    <text evidence="6">The sequence shown here is derived from an EMBL/GenBank/DDBJ whole genome shotgun (WGS) entry which is preliminary data.</text>
</comment>
<evidence type="ECO:0000313" key="7">
    <source>
        <dbReference type="Proteomes" id="UP000630528"/>
    </source>
</evidence>
<dbReference type="RefSeq" id="WP_201173267.1">
    <property type="nucleotide sequence ID" value="NZ_JAEPWM010000006.1"/>
</dbReference>
<dbReference type="PANTHER" id="PTHR30136">
    <property type="entry name" value="HELIX-TURN-HELIX TRANSCRIPTIONAL REGULATOR, ICLR FAMILY"/>
    <property type="match status" value="1"/>
</dbReference>
<dbReference type="GO" id="GO:0045892">
    <property type="term" value="P:negative regulation of DNA-templated transcription"/>
    <property type="evidence" value="ECO:0007669"/>
    <property type="project" value="TreeGrafter"/>
</dbReference>
<dbReference type="EMBL" id="JAEPWM010000006">
    <property type="protein sequence ID" value="MBK6007554.1"/>
    <property type="molecule type" value="Genomic_DNA"/>
</dbReference>
<dbReference type="InterPro" id="IPR050707">
    <property type="entry name" value="HTH_MetabolicPath_Reg"/>
</dbReference>